<organism evidence="1 2">
    <name type="scientific">Ligilactobacillus salivarius</name>
    <dbReference type="NCBI Taxonomy" id="1624"/>
    <lineage>
        <taxon>Bacteria</taxon>
        <taxon>Bacillati</taxon>
        <taxon>Bacillota</taxon>
        <taxon>Bacilli</taxon>
        <taxon>Lactobacillales</taxon>
        <taxon>Lactobacillaceae</taxon>
        <taxon>Ligilactobacillus</taxon>
    </lineage>
</organism>
<geneLocation type="plasmid" evidence="1 2">
    <name>pMP1046B</name>
</geneLocation>
<dbReference type="KEGG" id="lsj:LSJ_3045"/>
<proteinExistence type="predicted"/>
<gene>
    <name evidence="1" type="ORF">LSJ_3045</name>
</gene>
<dbReference type="RefSeq" id="WP_044005809.1">
    <property type="nucleotide sequence ID" value="NZ_CP007648.1"/>
</dbReference>
<dbReference type="EMBL" id="CP007648">
    <property type="protein sequence ID" value="AIR11665.1"/>
    <property type="molecule type" value="Genomic_DNA"/>
</dbReference>
<dbReference type="AlphaFoldDB" id="A0A089QFY4"/>
<keyword evidence="1" id="KW-0614">Plasmid</keyword>
<name>A0A089QFY4_9LACO</name>
<evidence type="ECO:0000313" key="1">
    <source>
        <dbReference type="EMBL" id="AIR11665.1"/>
    </source>
</evidence>
<sequence>MEIVTDEGRGTFKLRRDFNMAKFKSIIHYEMFTTLDLKEYHRSKGAISAVLSKDDVDRAIESGRPILVYHETSNHVADMLDYYNVDDAQAMQIVKAVKSS</sequence>
<dbReference type="Proteomes" id="UP000029488">
    <property type="component" value="Plasmid pMP1046B"/>
</dbReference>
<accession>A0A089QFY4</accession>
<reference evidence="1 2" key="1">
    <citation type="journal article" date="2014" name="BMC Genomics">
        <title>Unusual genome complexity in Lactobacillus salivarius JCM1046.</title>
        <authorList>
            <person name="Raftis E.J."/>
            <person name="Forde B.M."/>
            <person name="Claesson M.J."/>
            <person name="O'Toole P.W."/>
        </authorList>
    </citation>
    <scope>NUCLEOTIDE SEQUENCE [LARGE SCALE GENOMIC DNA]</scope>
    <source>
        <strain evidence="1 2">JCM1046</strain>
        <plasmid evidence="1 2">pMP1046B</plasmid>
    </source>
</reference>
<protein>
    <submittedName>
        <fullName evidence="1">Uncharacterized protein</fullName>
    </submittedName>
</protein>
<evidence type="ECO:0000313" key="2">
    <source>
        <dbReference type="Proteomes" id="UP000029488"/>
    </source>
</evidence>